<evidence type="ECO:0000313" key="2">
    <source>
        <dbReference type="Proteomes" id="UP000183868"/>
    </source>
</evidence>
<reference evidence="1 2" key="1">
    <citation type="submission" date="2016-11" db="EMBL/GenBank/DDBJ databases">
        <title>Genomic analysis of Caldithrix abyssi and proposal of a novel bacterial phylum Caldithrichaeota.</title>
        <authorList>
            <person name="Kublanov I."/>
            <person name="Sigalova O."/>
            <person name="Gavrilov S."/>
            <person name="Lebedinsky A."/>
            <person name="Ivanova N."/>
            <person name="Daum C."/>
            <person name="Reddy T."/>
            <person name="Klenk H.P."/>
            <person name="Goker M."/>
            <person name="Reva O."/>
            <person name="Miroshnichenko M."/>
            <person name="Kyprides N."/>
            <person name="Woyke T."/>
            <person name="Gelfand M."/>
        </authorList>
    </citation>
    <scope>NUCLEOTIDE SEQUENCE [LARGE SCALE GENOMIC DNA]</scope>
    <source>
        <strain evidence="1 2">LF13</strain>
    </source>
</reference>
<name>A0A1J1CAD4_CALAY</name>
<dbReference type="EMBL" id="CP018099">
    <property type="protein sequence ID" value="APF18872.1"/>
    <property type="molecule type" value="Genomic_DNA"/>
</dbReference>
<sequence length="40" mass="4521">MIFYAGESFRSILGKNCEGGKRIMVIPQSGKSWFRALNLD</sequence>
<dbReference type="KEGG" id="caby:Cabys_2123"/>
<protein>
    <submittedName>
        <fullName evidence="1">Uncharacterized protein</fullName>
    </submittedName>
</protein>
<organism evidence="1 2">
    <name type="scientific">Caldithrix abyssi DSM 13497</name>
    <dbReference type="NCBI Taxonomy" id="880073"/>
    <lineage>
        <taxon>Bacteria</taxon>
        <taxon>Pseudomonadati</taxon>
        <taxon>Calditrichota</taxon>
        <taxon>Calditrichia</taxon>
        <taxon>Calditrichales</taxon>
        <taxon>Calditrichaceae</taxon>
        <taxon>Caldithrix</taxon>
    </lineage>
</organism>
<dbReference type="Proteomes" id="UP000183868">
    <property type="component" value="Chromosome"/>
</dbReference>
<dbReference type="AlphaFoldDB" id="A0A1J1CAD4"/>
<proteinExistence type="predicted"/>
<evidence type="ECO:0000313" key="1">
    <source>
        <dbReference type="EMBL" id="APF18872.1"/>
    </source>
</evidence>
<gene>
    <name evidence="1" type="ORF">Cabys_2123</name>
</gene>
<accession>A0A1J1CAD4</accession>